<dbReference type="GO" id="GO:0006313">
    <property type="term" value="P:DNA transposition"/>
    <property type="evidence" value="ECO:0007669"/>
    <property type="project" value="UniProtKB-UniRule"/>
</dbReference>
<dbReference type="EMBL" id="JAAC01000052">
    <property type="protein sequence ID" value="KDE64023.1"/>
    <property type="molecule type" value="Genomic_DNA"/>
</dbReference>
<organism evidence="7 8">
    <name type="scientific">Fusobacterium necrophorum BL</name>
    <dbReference type="NCBI Taxonomy" id="1441732"/>
    <lineage>
        <taxon>Bacteria</taxon>
        <taxon>Fusobacteriati</taxon>
        <taxon>Fusobacteriota</taxon>
        <taxon>Fusobacteriia</taxon>
        <taxon>Fusobacteriales</taxon>
        <taxon>Fusobacteriaceae</taxon>
        <taxon>Fusobacterium</taxon>
    </lineage>
</organism>
<evidence type="ECO:0000256" key="6">
    <source>
        <dbReference type="RuleBase" id="RU365089"/>
    </source>
</evidence>
<dbReference type="GO" id="GO:0004803">
    <property type="term" value="F:transposase activity"/>
    <property type="evidence" value="ECO:0007669"/>
    <property type="project" value="UniProtKB-UniRule"/>
</dbReference>
<dbReference type="PANTHER" id="PTHR33217">
    <property type="entry name" value="TRANSPOSASE FOR INSERTION SEQUENCE ELEMENT IS1081"/>
    <property type="match status" value="1"/>
</dbReference>
<keyword evidence="5 6" id="KW-0233">DNA recombination</keyword>
<protein>
    <recommendedName>
        <fullName evidence="6">Mutator family transposase</fullName>
    </recommendedName>
</protein>
<dbReference type="AlphaFoldDB" id="A0AB73BY06"/>
<reference evidence="7 8" key="1">
    <citation type="submission" date="2014-01" db="EMBL/GenBank/DDBJ databases">
        <title>Comparative genomics of Fusobacterium necrophorum wild isolates.</title>
        <authorList>
            <person name="Kittichotirat W."/>
            <person name="Bumgarner R.E."/>
            <person name="Lawrence P."/>
        </authorList>
    </citation>
    <scope>NUCLEOTIDE SEQUENCE [LARGE SCALE GENOMIC DNA]</scope>
    <source>
        <strain evidence="7 8">BL</strain>
    </source>
</reference>
<dbReference type="PROSITE" id="PS01007">
    <property type="entry name" value="TRANSPOSASE_MUTATOR"/>
    <property type="match status" value="1"/>
</dbReference>
<dbReference type="Proteomes" id="UP000027473">
    <property type="component" value="Unassembled WGS sequence"/>
</dbReference>
<dbReference type="Pfam" id="PF00872">
    <property type="entry name" value="Transposase_mut"/>
    <property type="match status" value="1"/>
</dbReference>
<proteinExistence type="inferred from homology"/>
<keyword evidence="6" id="KW-0814">Transposable element</keyword>
<evidence type="ECO:0000256" key="5">
    <source>
        <dbReference type="ARBA" id="ARBA00023172"/>
    </source>
</evidence>
<evidence type="ECO:0000256" key="2">
    <source>
        <dbReference type="ARBA" id="ARBA00010961"/>
    </source>
</evidence>
<evidence type="ECO:0000256" key="3">
    <source>
        <dbReference type="ARBA" id="ARBA00022578"/>
    </source>
</evidence>
<sequence>MKEKKEVYKVKPLTEGKKNIIASLIEEYDIKTTQDIQEALKDLLGGTIKSMLEAEMEEHIGYEKYQHSDGTNYRNGTKKKNVRSTYGELQLEVPQDRNSTFDPQIVKKRQKDISEIDQKIINMYARGLTTRQISEQIEDIYGFECSESFISNVTDKILQDIQDWQNRPLDEVYPIIFIDATHFSVREDNRIKKIAAYVVLGISKDGMKEVLSLEIGENESSKYWLGVLNGLKNRGIKDIMVICADGLTGIKEAIAAAFPQTEYQRCVVHQVRNTLKYVSYKEKKEFASDLKSIYLAVTETQAMENLDKVTEKWEEKYPNTMTSWYQNWDVLTPIFKFSLEVRKVIYTTNAIESLNSTYKKLNRQRTVYPSDKALLKVLYLSTMEATKKWNQPLRNWGKVYGEFSIMYEGRFRD</sequence>
<comment type="function">
    <text evidence="1 6">Required for the transposition of the insertion element.</text>
</comment>
<dbReference type="RefSeq" id="WP_035900681.1">
    <property type="nucleotide sequence ID" value="NZ_JAAC01000052.1"/>
</dbReference>
<evidence type="ECO:0000313" key="7">
    <source>
        <dbReference type="EMBL" id="KDE64023.1"/>
    </source>
</evidence>
<evidence type="ECO:0000256" key="1">
    <source>
        <dbReference type="ARBA" id="ARBA00002190"/>
    </source>
</evidence>
<evidence type="ECO:0000256" key="4">
    <source>
        <dbReference type="ARBA" id="ARBA00023125"/>
    </source>
</evidence>
<dbReference type="NCBIfam" id="NF033543">
    <property type="entry name" value="transpos_IS256"/>
    <property type="match status" value="1"/>
</dbReference>
<evidence type="ECO:0000313" key="8">
    <source>
        <dbReference type="Proteomes" id="UP000027473"/>
    </source>
</evidence>
<comment type="caution">
    <text evidence="7">The sequence shown here is derived from an EMBL/GenBank/DDBJ whole genome shotgun (WGS) entry which is preliminary data.</text>
</comment>
<dbReference type="InterPro" id="IPR001207">
    <property type="entry name" value="Transposase_mutator"/>
</dbReference>
<keyword evidence="4 6" id="KW-0238">DNA-binding</keyword>
<gene>
    <name evidence="7" type="ORF">FUSO3_03630</name>
</gene>
<keyword evidence="3 6" id="KW-0815">Transposition</keyword>
<comment type="similarity">
    <text evidence="2 6">Belongs to the transposase mutator family.</text>
</comment>
<dbReference type="GO" id="GO:0003677">
    <property type="term" value="F:DNA binding"/>
    <property type="evidence" value="ECO:0007669"/>
    <property type="project" value="UniProtKB-UniRule"/>
</dbReference>
<name>A0AB73BY06_9FUSO</name>
<accession>A0AB73BY06</accession>
<dbReference type="PANTHER" id="PTHR33217:SF8">
    <property type="entry name" value="MUTATOR FAMILY TRANSPOSASE"/>
    <property type="match status" value="1"/>
</dbReference>